<feature type="transmembrane region" description="Helical" evidence="1">
    <location>
        <begin position="37"/>
        <end position="56"/>
    </location>
</feature>
<gene>
    <name evidence="2" type="ORF">PhaeoP97_02415</name>
</gene>
<dbReference type="KEGG" id="php:PhaeoP97_02415"/>
<protein>
    <submittedName>
        <fullName evidence="2">Uncharacterized protein</fullName>
    </submittedName>
</protein>
<sequence>MIWGVGLWICQGCLWVSGFLVGLLGGLSGVWVEYGSVLLTLLSCKYLYLLCFMFLFSKTSLFHHFGIAALCNSP</sequence>
<keyword evidence="3" id="KW-1185">Reference proteome</keyword>
<dbReference type="STRING" id="1844006.PhaeoP97_02415"/>
<evidence type="ECO:0000256" key="1">
    <source>
        <dbReference type="SAM" id="Phobius"/>
    </source>
</evidence>
<proteinExistence type="predicted"/>
<dbReference type="EMBL" id="CP016364">
    <property type="protein sequence ID" value="APG47803.1"/>
    <property type="molecule type" value="Genomic_DNA"/>
</dbReference>
<feature type="transmembrane region" description="Helical" evidence="1">
    <location>
        <begin position="12"/>
        <end position="31"/>
    </location>
</feature>
<evidence type="ECO:0000313" key="2">
    <source>
        <dbReference type="EMBL" id="APG47803.1"/>
    </source>
</evidence>
<keyword evidence="1" id="KW-0812">Transmembrane</keyword>
<organism evidence="2 3">
    <name type="scientific">Phaeobacter porticola</name>
    <dbReference type="NCBI Taxonomy" id="1844006"/>
    <lineage>
        <taxon>Bacteria</taxon>
        <taxon>Pseudomonadati</taxon>
        <taxon>Pseudomonadota</taxon>
        <taxon>Alphaproteobacteria</taxon>
        <taxon>Rhodobacterales</taxon>
        <taxon>Roseobacteraceae</taxon>
        <taxon>Phaeobacter</taxon>
    </lineage>
</organism>
<dbReference type="AlphaFoldDB" id="A0A1L3I6U6"/>
<name>A0A1L3I6U6_9RHOB</name>
<keyword evidence="1" id="KW-1133">Transmembrane helix</keyword>
<dbReference type="Proteomes" id="UP000183859">
    <property type="component" value="Chromosome"/>
</dbReference>
<reference evidence="3" key="1">
    <citation type="submission" date="2016-07" db="EMBL/GenBank/DDBJ databases">
        <title>Phaeobacter portensis sp. nov., a tropodithietic acid producing bacterium isolated from a German harbor.</title>
        <authorList>
            <person name="Freese H.M."/>
            <person name="Bunk B."/>
            <person name="Breider S."/>
            <person name="Brinkhoff T."/>
        </authorList>
    </citation>
    <scope>NUCLEOTIDE SEQUENCE [LARGE SCALE GENOMIC DNA]</scope>
    <source>
        <strain evidence="3">P97</strain>
    </source>
</reference>
<evidence type="ECO:0000313" key="3">
    <source>
        <dbReference type="Proteomes" id="UP000183859"/>
    </source>
</evidence>
<accession>A0A1L3I6U6</accession>
<keyword evidence="1" id="KW-0472">Membrane</keyword>